<evidence type="ECO:0000259" key="3">
    <source>
        <dbReference type="Pfam" id="PF00881"/>
    </source>
</evidence>
<proteinExistence type="inferred from homology"/>
<feature type="domain" description="Nitroreductase" evidence="3">
    <location>
        <begin position="9"/>
        <end position="66"/>
    </location>
</feature>
<dbReference type="Gene3D" id="3.40.109.10">
    <property type="entry name" value="NADH Oxidase"/>
    <property type="match status" value="1"/>
</dbReference>
<dbReference type="AlphaFoldDB" id="A0A7M2RP05"/>
<dbReference type="InterPro" id="IPR000415">
    <property type="entry name" value="Nitroreductase-like"/>
</dbReference>
<sequence length="172" mass="18805">MNETLQTLLNRRSIRSYKGEQVSRDDLNQILKAGTYAASGSGKQSAVMVVVQDPEIIAKMSKMNAKVMGVTSDPFYGAPTVIVVFADKNVSTAVEDGSLVIGNLMNAAYSIGVSSCWIHRAREVFESEEGKKMMKGWGLDTEKYIGVGNCLLGYSDQEPTAAPRKENYIIRV</sequence>
<organism evidence="4 5">
    <name type="scientific">Blautia liquoris</name>
    <dbReference type="NCBI Taxonomy" id="2779518"/>
    <lineage>
        <taxon>Bacteria</taxon>
        <taxon>Bacillati</taxon>
        <taxon>Bacillota</taxon>
        <taxon>Clostridia</taxon>
        <taxon>Lachnospirales</taxon>
        <taxon>Lachnospiraceae</taxon>
        <taxon>Blautia</taxon>
    </lineage>
</organism>
<keyword evidence="2" id="KW-0560">Oxidoreductase</keyword>
<protein>
    <submittedName>
        <fullName evidence="4">Nitroreductase family protein</fullName>
    </submittedName>
</protein>
<dbReference type="KEGG" id="bliq:INP51_15520"/>
<dbReference type="PANTHER" id="PTHR43673:SF10">
    <property type="entry name" value="NADH DEHYDROGENASE_NAD(P)H NITROREDUCTASE XCC3605-RELATED"/>
    <property type="match status" value="1"/>
</dbReference>
<dbReference type="Proteomes" id="UP000593601">
    <property type="component" value="Chromosome"/>
</dbReference>
<dbReference type="RefSeq" id="WP_193737409.1">
    <property type="nucleotide sequence ID" value="NZ_CP063304.1"/>
</dbReference>
<accession>A0A7M2RP05</accession>
<comment type="similarity">
    <text evidence="1">Belongs to the nitroreductase family.</text>
</comment>
<dbReference type="SUPFAM" id="SSF55469">
    <property type="entry name" value="FMN-dependent nitroreductase-like"/>
    <property type="match status" value="1"/>
</dbReference>
<dbReference type="GO" id="GO:0016491">
    <property type="term" value="F:oxidoreductase activity"/>
    <property type="evidence" value="ECO:0007669"/>
    <property type="project" value="UniProtKB-KW"/>
</dbReference>
<evidence type="ECO:0000313" key="5">
    <source>
        <dbReference type="Proteomes" id="UP000593601"/>
    </source>
</evidence>
<feature type="domain" description="Nitroreductase" evidence="3">
    <location>
        <begin position="71"/>
        <end position="146"/>
    </location>
</feature>
<dbReference type="EMBL" id="CP063304">
    <property type="protein sequence ID" value="QOV21102.1"/>
    <property type="molecule type" value="Genomic_DNA"/>
</dbReference>
<gene>
    <name evidence="4" type="ORF">INP51_15520</name>
</gene>
<name>A0A7M2RP05_9FIRM</name>
<dbReference type="PANTHER" id="PTHR43673">
    <property type="entry name" value="NAD(P)H NITROREDUCTASE YDGI-RELATED"/>
    <property type="match status" value="1"/>
</dbReference>
<dbReference type="Pfam" id="PF00881">
    <property type="entry name" value="Nitroreductase"/>
    <property type="match status" value="2"/>
</dbReference>
<evidence type="ECO:0000256" key="1">
    <source>
        <dbReference type="ARBA" id="ARBA00007118"/>
    </source>
</evidence>
<dbReference type="InterPro" id="IPR029479">
    <property type="entry name" value="Nitroreductase"/>
</dbReference>
<evidence type="ECO:0000313" key="4">
    <source>
        <dbReference type="EMBL" id="QOV21102.1"/>
    </source>
</evidence>
<evidence type="ECO:0000256" key="2">
    <source>
        <dbReference type="ARBA" id="ARBA00023002"/>
    </source>
</evidence>
<reference evidence="4 5" key="1">
    <citation type="submission" date="2020-10" db="EMBL/GenBank/DDBJ databases">
        <title>Blautia liquoris sp.nov., isolated from the mud in a fermentation cellar used for the production of Chinese strong-flavoured liquor.</title>
        <authorList>
            <person name="Lu L."/>
        </authorList>
    </citation>
    <scope>NUCLEOTIDE SEQUENCE [LARGE SCALE GENOMIC DNA]</scope>
    <source>
        <strain evidence="4 5">LZLJ-3</strain>
    </source>
</reference>
<keyword evidence="5" id="KW-1185">Reference proteome</keyword>